<dbReference type="GO" id="GO:0050300">
    <property type="term" value="F:aminoglycoside 6-kinase activity"/>
    <property type="evidence" value="ECO:0007669"/>
    <property type="project" value="UniProtKB-EC"/>
</dbReference>
<dbReference type="EC" id="2.7.1.72" evidence="1"/>
<sequence length="312" mass="33880">MTNKLKAPALSPDLAHRWGLSHIRAIADTPSSLVYRALQGDRAVVVKALKPEGSGERPGLGFLRWRDGHGAVRILDQADDVALLEDAGTRLLRSYHGEAGDEAATDIVVEVLERLHAPSSLPMPTDLTPLDVHFAALFELEKTQLDADLADIVPWCADLARALIADQRDIKPLHGDIHHDNIIGGDNGAWLAIDPQGLIGDPAYDVANIFGNPLHARALVLDPERALRLSRRFALVLNRTPRTILSYAAAHAGLSCAWTLKVYLPQVDTGFLSGNAQKQKIGPLTPSGQDNLGERLGFARLARSILLEQFVD</sequence>
<keyword evidence="1" id="KW-0418">Kinase</keyword>
<dbReference type="InterPro" id="IPR006748">
    <property type="entry name" value="NH2Glyco/OHUrea_AB-resist_kin"/>
</dbReference>
<dbReference type="AlphaFoldDB" id="A0A7W6MTX1"/>
<dbReference type="RefSeq" id="WP_139310817.1">
    <property type="nucleotide sequence ID" value="NZ_JACIED010000002.1"/>
</dbReference>
<evidence type="ECO:0000313" key="2">
    <source>
        <dbReference type="Proteomes" id="UP000544107"/>
    </source>
</evidence>
<dbReference type="OrthoDB" id="3638028at2"/>
<dbReference type="InterPro" id="IPR011009">
    <property type="entry name" value="Kinase-like_dom_sf"/>
</dbReference>
<keyword evidence="1" id="KW-0808">Transferase</keyword>
<protein>
    <submittedName>
        <fullName evidence="1">Streptomycin 6-kinase</fullName>
        <ecNumber evidence="1">2.7.1.72</ecNumber>
    </submittedName>
</protein>
<organism evidence="1 2">
    <name type="scientific">Allorhizobium taibaishanense</name>
    <dbReference type="NCBI Taxonomy" id="887144"/>
    <lineage>
        <taxon>Bacteria</taxon>
        <taxon>Pseudomonadati</taxon>
        <taxon>Pseudomonadota</taxon>
        <taxon>Alphaproteobacteria</taxon>
        <taxon>Hyphomicrobiales</taxon>
        <taxon>Rhizobiaceae</taxon>
        <taxon>Rhizobium/Agrobacterium group</taxon>
        <taxon>Allorhizobium</taxon>
    </lineage>
</organism>
<evidence type="ECO:0000313" key="1">
    <source>
        <dbReference type="EMBL" id="MBB4007565.1"/>
    </source>
</evidence>
<proteinExistence type="predicted"/>
<accession>A0A7W6MTX1</accession>
<dbReference type="Pfam" id="PF04655">
    <property type="entry name" value="APH_6_hur"/>
    <property type="match status" value="1"/>
</dbReference>
<name>A0A7W6MTX1_9HYPH</name>
<dbReference type="SUPFAM" id="SSF56112">
    <property type="entry name" value="Protein kinase-like (PK-like)"/>
    <property type="match status" value="1"/>
</dbReference>
<reference evidence="1 2" key="1">
    <citation type="submission" date="2020-08" db="EMBL/GenBank/DDBJ databases">
        <title>Genomic Encyclopedia of Type Strains, Phase IV (KMG-IV): sequencing the most valuable type-strain genomes for metagenomic binning, comparative biology and taxonomic classification.</title>
        <authorList>
            <person name="Goeker M."/>
        </authorList>
    </citation>
    <scope>NUCLEOTIDE SEQUENCE [LARGE SCALE GENOMIC DNA]</scope>
    <source>
        <strain evidence="1 2">DSM 100021</strain>
    </source>
</reference>
<gene>
    <name evidence="1" type="ORF">GGQ71_001828</name>
</gene>
<comment type="caution">
    <text evidence="1">The sequence shown here is derived from an EMBL/GenBank/DDBJ whole genome shotgun (WGS) entry which is preliminary data.</text>
</comment>
<dbReference type="GO" id="GO:0019748">
    <property type="term" value="P:secondary metabolic process"/>
    <property type="evidence" value="ECO:0007669"/>
    <property type="project" value="InterPro"/>
</dbReference>
<dbReference type="EMBL" id="JACIED010000002">
    <property type="protein sequence ID" value="MBB4007565.1"/>
    <property type="molecule type" value="Genomic_DNA"/>
</dbReference>
<dbReference type="Proteomes" id="UP000544107">
    <property type="component" value="Unassembled WGS sequence"/>
</dbReference>
<dbReference type="Gene3D" id="3.90.1200.10">
    <property type="match status" value="1"/>
</dbReference>